<comment type="caution">
    <text evidence="2">The sequence shown here is derived from an EMBL/GenBank/DDBJ whole genome shotgun (WGS) entry which is preliminary data.</text>
</comment>
<dbReference type="PANTHER" id="PTHR33710">
    <property type="entry name" value="BNAC02G09200D PROTEIN"/>
    <property type="match status" value="1"/>
</dbReference>
<sequence>MKTVSWNVRGLGSPHVVRRVGATLREFSPALIFLIETKLHSSKMERVRRKFGYRNGIDVSSTGRSVGLSLGWKDNVKVSLRSFSTRHIDVLIEADSDGVSWHFTGFYGAPETNNSQASWDFLRSLNDSPHVPWCVLGDFNEILSLEEKQGGLLRSDWQMNNFRNALLDCNLDNLGYRGAWFTWEWGRHASNNIRERLDRGVANQAWWDLLPNFQVDHLPHSISDHCPILLNSTGLSSLPSRIWHFRFEAAWLLERSCEDEFRNLWAAANGPLLEKLAHVGRGLEAWFKRLCKEKKLSVKELQQKLADLNTVPVTEDSLGEILETKLALNFELDREEIYWEQRARANWLKNGDRNTNLFHRYASQRRRRNRVSRLEVQGGGVAEEEDKIQNVAKQYFENLFSSSGSSDPSTILEDIGPSITQGMNEALLKDFWGGWTWSVILSAILAHYR</sequence>
<evidence type="ECO:0000313" key="3">
    <source>
        <dbReference type="Proteomes" id="UP001165190"/>
    </source>
</evidence>
<dbReference type="InterPro" id="IPR036691">
    <property type="entry name" value="Endo/exonu/phosph_ase_sf"/>
</dbReference>
<gene>
    <name evidence="2" type="ORF">HRI_003355800</name>
</gene>
<dbReference type="OrthoDB" id="1113909at2759"/>
<dbReference type="EMBL" id="BSYR01000030">
    <property type="protein sequence ID" value="GMI96865.1"/>
    <property type="molecule type" value="Genomic_DNA"/>
</dbReference>
<keyword evidence="3" id="KW-1185">Reference proteome</keyword>
<dbReference type="SUPFAM" id="SSF56219">
    <property type="entry name" value="DNase I-like"/>
    <property type="match status" value="1"/>
</dbReference>
<feature type="domain" description="Endonuclease/exonuclease/phosphatase" evidence="1">
    <location>
        <begin position="4"/>
        <end position="225"/>
    </location>
</feature>
<dbReference type="GO" id="GO:0003824">
    <property type="term" value="F:catalytic activity"/>
    <property type="evidence" value="ECO:0007669"/>
    <property type="project" value="InterPro"/>
</dbReference>
<dbReference type="InterPro" id="IPR005135">
    <property type="entry name" value="Endo/exonuclease/phosphatase"/>
</dbReference>
<dbReference type="Gene3D" id="3.60.10.10">
    <property type="entry name" value="Endonuclease/exonuclease/phosphatase"/>
    <property type="match status" value="1"/>
</dbReference>
<dbReference type="Proteomes" id="UP001165190">
    <property type="component" value="Unassembled WGS sequence"/>
</dbReference>
<evidence type="ECO:0000313" key="2">
    <source>
        <dbReference type="EMBL" id="GMI96865.1"/>
    </source>
</evidence>
<protein>
    <recommendedName>
        <fullName evidence="1">Endonuclease/exonuclease/phosphatase domain-containing protein</fullName>
    </recommendedName>
</protein>
<name>A0A9W7IKY0_HIBTR</name>
<dbReference type="PANTHER" id="PTHR33710:SF62">
    <property type="entry name" value="DUF4283 DOMAIN PROTEIN"/>
    <property type="match status" value="1"/>
</dbReference>
<proteinExistence type="predicted"/>
<reference evidence="2" key="1">
    <citation type="submission" date="2023-05" db="EMBL/GenBank/DDBJ databases">
        <title>Genome and transcriptome analyses reveal genes involved in the formation of fine ridges on petal epidermal cells in Hibiscus trionum.</title>
        <authorList>
            <person name="Koshimizu S."/>
            <person name="Masuda S."/>
            <person name="Ishii T."/>
            <person name="Shirasu K."/>
            <person name="Hoshino A."/>
            <person name="Arita M."/>
        </authorList>
    </citation>
    <scope>NUCLEOTIDE SEQUENCE</scope>
    <source>
        <strain evidence="2">Hamamatsu line</strain>
    </source>
</reference>
<dbReference type="Pfam" id="PF03372">
    <property type="entry name" value="Exo_endo_phos"/>
    <property type="match status" value="1"/>
</dbReference>
<organism evidence="2 3">
    <name type="scientific">Hibiscus trionum</name>
    <name type="common">Flower of an hour</name>
    <dbReference type="NCBI Taxonomy" id="183268"/>
    <lineage>
        <taxon>Eukaryota</taxon>
        <taxon>Viridiplantae</taxon>
        <taxon>Streptophyta</taxon>
        <taxon>Embryophyta</taxon>
        <taxon>Tracheophyta</taxon>
        <taxon>Spermatophyta</taxon>
        <taxon>Magnoliopsida</taxon>
        <taxon>eudicotyledons</taxon>
        <taxon>Gunneridae</taxon>
        <taxon>Pentapetalae</taxon>
        <taxon>rosids</taxon>
        <taxon>malvids</taxon>
        <taxon>Malvales</taxon>
        <taxon>Malvaceae</taxon>
        <taxon>Malvoideae</taxon>
        <taxon>Hibiscus</taxon>
    </lineage>
</organism>
<evidence type="ECO:0000259" key="1">
    <source>
        <dbReference type="Pfam" id="PF03372"/>
    </source>
</evidence>
<dbReference type="AlphaFoldDB" id="A0A9W7IKY0"/>
<accession>A0A9W7IKY0</accession>